<evidence type="ECO:0000259" key="7">
    <source>
        <dbReference type="Pfam" id="PF03632"/>
    </source>
</evidence>
<proteinExistence type="inferred from homology"/>
<dbReference type="InterPro" id="IPR037018">
    <property type="entry name" value="GH65_N"/>
</dbReference>
<feature type="active site" description="Proton donor" evidence="5">
    <location>
        <position position="477"/>
    </location>
</feature>
<evidence type="ECO:0000259" key="8">
    <source>
        <dbReference type="Pfam" id="PF03633"/>
    </source>
</evidence>
<dbReference type="PANTHER" id="PTHR11051">
    <property type="entry name" value="GLYCOSYL HYDROLASE-RELATED"/>
    <property type="match status" value="1"/>
</dbReference>
<keyword evidence="4" id="KW-0326">Glycosidase</keyword>
<feature type="domain" description="Glycoside hydrolase family 65 central catalytic" evidence="7">
    <location>
        <begin position="301"/>
        <end position="675"/>
    </location>
</feature>
<evidence type="ECO:0000313" key="10">
    <source>
        <dbReference type="EMBL" id="KAA5835080.1"/>
    </source>
</evidence>
<evidence type="ECO:0000259" key="9">
    <source>
        <dbReference type="Pfam" id="PF03636"/>
    </source>
</evidence>
<dbReference type="Gene3D" id="1.50.10.10">
    <property type="match status" value="1"/>
</dbReference>
<evidence type="ECO:0000313" key="11">
    <source>
        <dbReference type="Proteomes" id="UP000323946"/>
    </source>
</evidence>
<dbReference type="PANTHER" id="PTHR11051:SF8">
    <property type="entry name" value="PROTEIN-GLUCOSYLGALACTOSYLHYDROXYLYSINE GLUCOSIDASE"/>
    <property type="match status" value="1"/>
</dbReference>
<organism evidence="10 11">
    <name type="scientific">Saccharopolyspora hirsuta</name>
    <dbReference type="NCBI Taxonomy" id="1837"/>
    <lineage>
        <taxon>Bacteria</taxon>
        <taxon>Bacillati</taxon>
        <taxon>Actinomycetota</taxon>
        <taxon>Actinomycetes</taxon>
        <taxon>Pseudonocardiales</taxon>
        <taxon>Pseudonocardiaceae</taxon>
        <taxon>Saccharopolyspora</taxon>
    </lineage>
</organism>
<feature type="region of interest" description="Disordered" evidence="6">
    <location>
        <begin position="733"/>
        <end position="764"/>
    </location>
</feature>
<sequence>MTNTAGDPGWTIRRDAYDRAEDSFYESLFALSNGRIGVRATVDFEAGGGVPGFFHSRLYARSVTVRRHLVNAPNPTFRSVLVDGVPLLATPDRITEFHQHLDLRRARQETALTLRDGLGRHTRIATTTLLPAQFTGTVLTRIAVAALDHDAPVTILAGTDWSTGNGDLGGQLPRVRIHHTELLEHDHRPGRLDLRMGSFGHPEQLTQRLAILADPAYRDLVVGRTRLAEGLRFARSAGEELRADVIAVVRAEHDDAAHGEPNLDSAPDVADIIAEHEEIWAVRWEQQAEVVGDPQLVEGLRYSQFQLLSSIDDGSDVHNVPARGLTSEYHSGHFFYNTEFFALPHAAWTDPAAAKAMLRFRVSTLDAAVAHARKTGHVGARFPEEADLFGDSGSPSLVRDVLRDDEWLERAGEQVVHTSADVLHALRSYVQITGDEDFLAEECVPLLAETGRYLAGLLRFDPEVGGRTVRRVMGFDEFHYEVDHHFGTNLLVSWGLSWAADTLRELLARHPEVRDALAARQVDEALLADWTGIAAEVHLPQPRHDGVIPVFDGYFALPDEVCELTPSHNLPLPVKENDERRTSGLVKQADVVQTMVLLPEQFTRSEIAANLAFYDPRTAHGSSLSPTSHAIAAAWVGDTRRAVRLLAASARYNLDFTHKANYRNGVHLAACAGAWLILTRGFLGADASGDRLRFTPCAPEDITEMRVPLRWRGRGLTATLTSSGLTLVADEANDDPLPVEVDGEKAELNPGKTESFGLSAPGSS</sequence>
<dbReference type="InterPro" id="IPR008928">
    <property type="entry name" value="6-hairpin_glycosidase_sf"/>
</dbReference>
<dbReference type="SUPFAM" id="SSF48208">
    <property type="entry name" value="Six-hairpin glycosidases"/>
    <property type="match status" value="1"/>
</dbReference>
<protein>
    <submittedName>
        <fullName evidence="10">Glycoside hydrolase family 65 protein</fullName>
    </submittedName>
</protein>
<dbReference type="SMR" id="A0A5M7C0X8"/>
<dbReference type="PIRSF" id="PIRSF036289">
    <property type="entry name" value="Glycosyl_hydrolase_malt_phosph"/>
    <property type="match status" value="1"/>
</dbReference>
<dbReference type="InterPro" id="IPR005195">
    <property type="entry name" value="Glyco_hydro_65_M"/>
</dbReference>
<dbReference type="Gene3D" id="2.70.98.40">
    <property type="entry name" value="Glycoside hydrolase, family 65, N-terminal domain"/>
    <property type="match status" value="1"/>
</dbReference>
<evidence type="ECO:0000256" key="6">
    <source>
        <dbReference type="SAM" id="MobiDB-lite"/>
    </source>
</evidence>
<feature type="domain" description="Glycoside hydrolase family 65 N-terminal" evidence="9">
    <location>
        <begin position="15"/>
        <end position="199"/>
    </location>
</feature>
<dbReference type="Pfam" id="PF03632">
    <property type="entry name" value="Glyco_hydro_65m"/>
    <property type="match status" value="1"/>
</dbReference>
<dbReference type="InterPro" id="IPR011013">
    <property type="entry name" value="Gal_mutarotase_sf_dom"/>
</dbReference>
<feature type="domain" description="Glycoside hydrolase family 65 C-terminal" evidence="8">
    <location>
        <begin position="688"/>
        <end position="748"/>
    </location>
</feature>
<gene>
    <name evidence="10" type="ORF">F1721_09790</name>
</gene>
<evidence type="ECO:0000256" key="3">
    <source>
        <dbReference type="ARBA" id="ARBA00022679"/>
    </source>
</evidence>
<dbReference type="Pfam" id="PF03636">
    <property type="entry name" value="Glyco_hydro_65N"/>
    <property type="match status" value="1"/>
</dbReference>
<evidence type="ECO:0000256" key="5">
    <source>
        <dbReference type="PIRSR" id="PIRSR036289-50"/>
    </source>
</evidence>
<keyword evidence="3" id="KW-0808">Transferase</keyword>
<keyword evidence="11" id="KW-1185">Reference proteome</keyword>
<dbReference type="Gene3D" id="2.60.420.10">
    <property type="entry name" value="Maltose phosphorylase, domain 3"/>
    <property type="match status" value="1"/>
</dbReference>
<evidence type="ECO:0000256" key="2">
    <source>
        <dbReference type="ARBA" id="ARBA00022676"/>
    </source>
</evidence>
<dbReference type="AlphaFoldDB" id="A0A5M7C0X8"/>
<reference evidence="10 11" key="1">
    <citation type="submission" date="2019-09" db="EMBL/GenBank/DDBJ databases">
        <title>Draft genome sequence of the thermophilic Saccharopolyspora hirsuta VKM Ac-666T.</title>
        <authorList>
            <person name="Lobastova T.G."/>
            <person name="Fokina V."/>
            <person name="Bragin E.Y."/>
            <person name="Shtratnikova V.Y."/>
            <person name="Starodumova I.P."/>
            <person name="Tarlachkov S.V."/>
            <person name="Donova M.V."/>
        </authorList>
    </citation>
    <scope>NUCLEOTIDE SEQUENCE [LARGE SCALE GENOMIC DNA]</scope>
    <source>
        <strain evidence="10 11">VKM Ac-666</strain>
    </source>
</reference>
<dbReference type="SUPFAM" id="SSF74650">
    <property type="entry name" value="Galactose mutarotase-like"/>
    <property type="match status" value="1"/>
</dbReference>
<keyword evidence="2" id="KW-0328">Glycosyltransferase</keyword>
<dbReference type="InterPro" id="IPR005194">
    <property type="entry name" value="Glyco_hydro_65_C"/>
</dbReference>
<evidence type="ECO:0000256" key="1">
    <source>
        <dbReference type="ARBA" id="ARBA00006768"/>
    </source>
</evidence>
<dbReference type="Proteomes" id="UP000323946">
    <property type="component" value="Unassembled WGS sequence"/>
</dbReference>
<dbReference type="OrthoDB" id="9816160at2"/>
<keyword evidence="10" id="KW-0378">Hydrolase</keyword>
<dbReference type="EMBL" id="VWPH01000004">
    <property type="protein sequence ID" value="KAA5835080.1"/>
    <property type="molecule type" value="Genomic_DNA"/>
</dbReference>
<comment type="caution">
    <text evidence="10">The sequence shown here is derived from an EMBL/GenBank/DDBJ whole genome shotgun (WGS) entry which is preliminary data.</text>
</comment>
<dbReference type="InterPro" id="IPR017045">
    <property type="entry name" value="Malt_Pase/Glycosyl_Hdrlase"/>
</dbReference>
<dbReference type="GO" id="GO:0016757">
    <property type="term" value="F:glycosyltransferase activity"/>
    <property type="evidence" value="ECO:0007669"/>
    <property type="project" value="UniProtKB-KW"/>
</dbReference>
<dbReference type="GO" id="GO:0005975">
    <property type="term" value="P:carbohydrate metabolic process"/>
    <property type="evidence" value="ECO:0007669"/>
    <property type="project" value="InterPro"/>
</dbReference>
<name>A0A5M7C0X8_SACHI</name>
<comment type="similarity">
    <text evidence="1">Belongs to the glycosyl hydrolase 65 family.</text>
</comment>
<evidence type="ECO:0000256" key="4">
    <source>
        <dbReference type="ARBA" id="ARBA00023295"/>
    </source>
</evidence>
<dbReference type="GO" id="GO:0004553">
    <property type="term" value="F:hydrolase activity, hydrolyzing O-glycosyl compounds"/>
    <property type="evidence" value="ECO:0007669"/>
    <property type="project" value="TreeGrafter"/>
</dbReference>
<dbReference type="Pfam" id="PF03633">
    <property type="entry name" value="Glyco_hydro_65C"/>
    <property type="match status" value="1"/>
</dbReference>
<accession>A0A5M7C0X8</accession>
<dbReference type="InterPro" id="IPR012341">
    <property type="entry name" value="6hp_glycosidase-like_sf"/>
</dbReference>
<dbReference type="GO" id="GO:0030246">
    <property type="term" value="F:carbohydrate binding"/>
    <property type="evidence" value="ECO:0007669"/>
    <property type="project" value="InterPro"/>
</dbReference>
<dbReference type="InterPro" id="IPR005196">
    <property type="entry name" value="Glyco_hydro_65_N"/>
</dbReference>
<dbReference type="RefSeq" id="WP_150066276.1">
    <property type="nucleotide sequence ID" value="NZ_VWPH01000004.1"/>
</dbReference>